<dbReference type="InterPro" id="IPR041160">
    <property type="entry name" value="LD_cluster2"/>
</dbReference>
<evidence type="ECO:0000313" key="2">
    <source>
        <dbReference type="Proteomes" id="UP000266302"/>
    </source>
</evidence>
<dbReference type="EMBL" id="QXJC01000001">
    <property type="protein sequence ID" value="RIE00084.1"/>
    <property type="molecule type" value="Genomic_DNA"/>
</dbReference>
<organism evidence="1 2">
    <name type="scientific">Simplicispira hankyongi</name>
    <dbReference type="NCBI Taxonomy" id="2315688"/>
    <lineage>
        <taxon>Bacteria</taxon>
        <taxon>Pseudomonadati</taxon>
        <taxon>Pseudomonadota</taxon>
        <taxon>Betaproteobacteria</taxon>
        <taxon>Burkholderiales</taxon>
        <taxon>Comamonadaceae</taxon>
        <taxon>Simplicispira</taxon>
    </lineage>
</organism>
<keyword evidence="2" id="KW-1185">Reference proteome</keyword>
<evidence type="ECO:0000313" key="1">
    <source>
        <dbReference type="EMBL" id="RIE00084.1"/>
    </source>
</evidence>
<comment type="caution">
    <text evidence="1">The sequence shown here is derived from an EMBL/GenBank/DDBJ whole genome shotgun (WGS) entry which is preliminary data.</text>
</comment>
<name>A0A398CMF1_9BURK</name>
<accession>A0A398CMF1</accession>
<dbReference type="AlphaFoldDB" id="A0A398CMF1"/>
<dbReference type="OrthoDB" id="104289at2"/>
<dbReference type="Pfam" id="PF18163">
    <property type="entry name" value="LD_cluster2"/>
    <property type="match status" value="1"/>
</dbReference>
<dbReference type="Proteomes" id="UP000266302">
    <property type="component" value="Unassembled WGS sequence"/>
</dbReference>
<proteinExistence type="predicted"/>
<protein>
    <submittedName>
        <fullName evidence="1">Uncharacterized protein</fullName>
    </submittedName>
</protein>
<sequence>MSYSEPLSHTAIGISISGSQDMEALGLAEEHLRDAMTEVARHLLAMGARLVYGGDLREHGFTELLFELVARYRRDADVGDSRPAIVNYLAWPVHRSMQPEKIQTHSQAVAGLAELHYLDIQGRNIAAEKLEVSTSLPTPEEWSTGLTAMRHVMTKTCDARIILGGKVSEFKGRMPGIAEEALCSIDSGQPLYVLGGFGGCARGIAEELGLVAPLQVQATPWGDRAKFKGLTVNALNNGLDEAENLTLARTVHVDEAVALILRGLLRRFSDPDR</sequence>
<reference evidence="1 2" key="1">
    <citation type="submission" date="2018-09" db="EMBL/GenBank/DDBJ databases">
        <title>Draft genome of Simplicispira sp. NY-02.</title>
        <authorList>
            <person name="Im W.T."/>
        </authorList>
    </citation>
    <scope>NUCLEOTIDE SEQUENCE [LARGE SCALE GENOMIC DNA]</scope>
    <source>
        <strain evidence="1 2">NY-02</strain>
    </source>
</reference>
<gene>
    <name evidence="1" type="ORF">D3F03_02535</name>
</gene>